<dbReference type="InterPro" id="IPR039919">
    <property type="entry name" value="ARHGEF10/ARHGEF17"/>
</dbReference>
<dbReference type="InterPro" id="IPR011993">
    <property type="entry name" value="PH-like_dom_sf"/>
</dbReference>
<feature type="region of interest" description="Disordered" evidence="3">
    <location>
        <begin position="488"/>
        <end position="519"/>
    </location>
</feature>
<dbReference type="EMBL" id="OU900098">
    <property type="protein sequence ID" value="CAH1185202.1"/>
    <property type="molecule type" value="Genomic_DNA"/>
</dbReference>
<feature type="domain" description="DH" evidence="4">
    <location>
        <begin position="198"/>
        <end position="385"/>
    </location>
</feature>
<feature type="compositionally biased region" description="Basic and acidic residues" evidence="3">
    <location>
        <begin position="995"/>
        <end position="1027"/>
    </location>
</feature>
<dbReference type="SUPFAM" id="SSF48065">
    <property type="entry name" value="DBL homology domain (DH-domain)"/>
    <property type="match status" value="1"/>
</dbReference>
<evidence type="ECO:0000313" key="6">
    <source>
        <dbReference type="Proteomes" id="UP001153712"/>
    </source>
</evidence>
<dbReference type="InterPro" id="IPR000219">
    <property type="entry name" value="DH_dom"/>
</dbReference>
<dbReference type="Pfam" id="PF19057">
    <property type="entry name" value="PH_19"/>
    <property type="match status" value="1"/>
</dbReference>
<dbReference type="Gene3D" id="2.30.29.30">
    <property type="entry name" value="Pleckstrin-homology domain (PH domain)/Phosphotyrosine-binding domain (PTB)"/>
    <property type="match status" value="1"/>
</dbReference>
<feature type="coiled-coil region" evidence="2">
    <location>
        <begin position="365"/>
        <end position="398"/>
    </location>
</feature>
<feature type="compositionally biased region" description="Polar residues" evidence="3">
    <location>
        <begin position="43"/>
        <end position="56"/>
    </location>
</feature>
<accession>A0A9P0DQA2</accession>
<dbReference type="GO" id="GO:0005737">
    <property type="term" value="C:cytoplasm"/>
    <property type="evidence" value="ECO:0007669"/>
    <property type="project" value="UniProtKB-ARBA"/>
</dbReference>
<evidence type="ECO:0000256" key="1">
    <source>
        <dbReference type="ARBA" id="ARBA00022658"/>
    </source>
</evidence>
<dbReference type="PROSITE" id="PS50010">
    <property type="entry name" value="DH_2"/>
    <property type="match status" value="1"/>
</dbReference>
<dbReference type="SMART" id="SM00325">
    <property type="entry name" value="RhoGEF"/>
    <property type="match status" value="1"/>
</dbReference>
<reference evidence="5" key="1">
    <citation type="submission" date="2022-01" db="EMBL/GenBank/DDBJ databases">
        <authorList>
            <person name="King R."/>
        </authorList>
    </citation>
    <scope>NUCLEOTIDE SEQUENCE</scope>
</reference>
<dbReference type="FunFam" id="1.20.900.10:FF:000003">
    <property type="entry name" value="Rho guanine nucleotide exchange factor 10 like"/>
    <property type="match status" value="1"/>
</dbReference>
<feature type="region of interest" description="Disordered" evidence="3">
    <location>
        <begin position="988"/>
        <end position="1031"/>
    </location>
</feature>
<protein>
    <recommendedName>
        <fullName evidence="4">DH domain-containing protein</fullName>
    </recommendedName>
</protein>
<evidence type="ECO:0000256" key="2">
    <source>
        <dbReference type="SAM" id="Coils"/>
    </source>
</evidence>
<dbReference type="PANTHER" id="PTHR12877">
    <property type="entry name" value="RHO GUANINE NUCLEOTIDE EXCHANGE FACTOR"/>
    <property type="match status" value="1"/>
</dbReference>
<dbReference type="Proteomes" id="UP001153712">
    <property type="component" value="Chromosome 5"/>
</dbReference>
<gene>
    <name evidence="5" type="ORF">PHYEVI_LOCUS8377</name>
</gene>
<dbReference type="GO" id="GO:0030036">
    <property type="term" value="P:actin cytoskeleton organization"/>
    <property type="evidence" value="ECO:0007669"/>
    <property type="project" value="TreeGrafter"/>
</dbReference>
<feature type="compositionally biased region" description="Basic and acidic residues" evidence="3">
    <location>
        <begin position="1206"/>
        <end position="1217"/>
    </location>
</feature>
<dbReference type="Gene3D" id="1.20.900.10">
    <property type="entry name" value="Dbl homology (DH) domain"/>
    <property type="match status" value="1"/>
</dbReference>
<dbReference type="Pfam" id="PF19056">
    <property type="entry name" value="WD40_2"/>
    <property type="match status" value="1"/>
</dbReference>
<evidence type="ECO:0000313" key="5">
    <source>
        <dbReference type="EMBL" id="CAH1185202.1"/>
    </source>
</evidence>
<dbReference type="OrthoDB" id="28697at2759"/>
<evidence type="ECO:0000256" key="3">
    <source>
        <dbReference type="SAM" id="MobiDB-lite"/>
    </source>
</evidence>
<feature type="region of interest" description="Disordered" evidence="3">
    <location>
        <begin position="30"/>
        <end position="83"/>
    </location>
</feature>
<dbReference type="Pfam" id="PF00621">
    <property type="entry name" value="RhoGEF"/>
    <property type="match status" value="1"/>
</dbReference>
<feature type="region of interest" description="Disordered" evidence="3">
    <location>
        <begin position="173"/>
        <end position="193"/>
    </location>
</feature>
<feature type="compositionally biased region" description="Low complexity" evidence="3">
    <location>
        <begin position="1182"/>
        <end position="1195"/>
    </location>
</feature>
<dbReference type="CDD" id="cd00160">
    <property type="entry name" value="RhoGEF"/>
    <property type="match status" value="1"/>
</dbReference>
<keyword evidence="6" id="KW-1185">Reference proteome</keyword>
<dbReference type="SUPFAM" id="SSF50729">
    <property type="entry name" value="PH domain-like"/>
    <property type="match status" value="1"/>
</dbReference>
<keyword evidence="2" id="KW-0175">Coiled coil</keyword>
<dbReference type="GO" id="GO:0051496">
    <property type="term" value="P:positive regulation of stress fiber assembly"/>
    <property type="evidence" value="ECO:0007669"/>
    <property type="project" value="TreeGrafter"/>
</dbReference>
<sequence length="1285" mass="143475">MEAVRDGIVLIKYEPRIRSGTWEEQTCEHRVAPPLNHPRTLQHAGSQRSSEDSWCSGSDPELSSDEESDRSAASSNRSNGQFRSTLNKARTLCDKWRGSGGIGSNRLSLDSSLPVDTSPQNHGRLSRWFSIRRGSNHQYDIENVDVQRTPTGQNKMPQLPEVEEEVGFHFSSCNSSQRRQLPPSLPPPPPNLTPLQLKRRMIVSAIVHSENSYIATLQRLVNDYKKPLEESNPPVLSGSKIQTLFHKLPEILQCHTLFRIALAESVRNWDRDEKIGDVFVASFSKAIVLDIYSGFINNFSVAMDLAKMEAKRKSALADFLKVKQISSHDRLSFFGLMVKPVQRFPQFILFLQDLLKYTPHGHHDRMSLQLALTQLESLAEMLNERKREAEQYQAFKEMLRNISGKFSVRPLSDSNRYLLREDNVTQLDYSQNGMITKAKSRRLLLLNDLVVCVAVASKSADDFSNNERLSLKWTHPVSDIEIQDTSASPTLSRLLTSPHPKGGSIKSNGSFDGTPPQEANNLCAEMSNLMHDYEVMSRINDLTGQLRGAYKDVNLDNTRKILQQIQGSIQQKDEEMAWMDSCCLQLVVRVKGKEETFTFQTDNPNIKKEWITELRLAQLALDPNNSPAWEVPEQEQRPSTKMPLFVKSQPVYTSQHQTEVRCGCYYTVTLPKTAKRRHRTQSYLWVCTTDGASSHISVLAQHHQQAGVLKDLMTFSLVETQITAMEFVKGAPPPCPNLATDTVWIGTDRHKLLLYAADEPEKQEELANITVSDVIMHIKYHCDNVFVALANGTLCVYRKSPIDGAWLVQEPIILNLGTDHVSYLLPINLSLYAACGKKVWVLNGVTGEIQKSFTIQHENFGNVNLMAHSGIGLWISQKNSSTICLYHTETFKHLQDINIASIVMRINGSLGPRDSLNNNRSVVHVTALLACKGLLWVGTNVGRALTIPLPRLEGVPIISGRVNISYHAHFGSITFLLALQPKIYSANNGSSNKPAGKEDAKQEPESLDNSFDKPDDSPGKPRMEKQLSDSSVQSVSAKLKYLASSPVVLRKRRSKENDLARISKTLPRGLGAGASAFSTSSTSSQGSGDTNNVYGLYSELMYVKDYERDENILTDPVYESLRRSDPELAAIPNKVSTLDRRLKMKVSRPRSLDLSNWSVDSRSSSLCTSSGSEESMAVRLSNMRSVSRNNSNASRQLNGVSEDAEKEPVATDKEAKTRTLAGAGKGKSKSSSFDNGRRTVITLMGGRGYVNYRQPCCQADKLKASNAGKEVNCNDAHIVIWELKL</sequence>
<keyword evidence="1" id="KW-0344">Guanine-nucleotide releasing factor</keyword>
<dbReference type="InterPro" id="IPR035899">
    <property type="entry name" value="DBL_dom_sf"/>
</dbReference>
<dbReference type="SUPFAM" id="SSF101908">
    <property type="entry name" value="Putative isomerase YbhE"/>
    <property type="match status" value="1"/>
</dbReference>
<dbReference type="PANTHER" id="PTHR12877:SF7">
    <property type="entry name" value="RHO GUANINE NUCLEOTIDE EXCHANGE FACTOR 10-LIKE PROTEIN"/>
    <property type="match status" value="1"/>
</dbReference>
<organism evidence="5 6">
    <name type="scientific">Phyllotreta striolata</name>
    <name type="common">Striped flea beetle</name>
    <name type="synonym">Crioceris striolata</name>
    <dbReference type="NCBI Taxonomy" id="444603"/>
    <lineage>
        <taxon>Eukaryota</taxon>
        <taxon>Metazoa</taxon>
        <taxon>Ecdysozoa</taxon>
        <taxon>Arthropoda</taxon>
        <taxon>Hexapoda</taxon>
        <taxon>Insecta</taxon>
        <taxon>Pterygota</taxon>
        <taxon>Neoptera</taxon>
        <taxon>Endopterygota</taxon>
        <taxon>Coleoptera</taxon>
        <taxon>Polyphaga</taxon>
        <taxon>Cucujiformia</taxon>
        <taxon>Chrysomeloidea</taxon>
        <taxon>Chrysomelidae</taxon>
        <taxon>Galerucinae</taxon>
        <taxon>Alticini</taxon>
        <taxon>Phyllotreta</taxon>
    </lineage>
</organism>
<dbReference type="GO" id="GO:0005085">
    <property type="term" value="F:guanyl-nucleotide exchange factor activity"/>
    <property type="evidence" value="ECO:0007669"/>
    <property type="project" value="UniProtKB-KW"/>
</dbReference>
<feature type="region of interest" description="Disordered" evidence="3">
    <location>
        <begin position="1182"/>
        <end position="1234"/>
    </location>
</feature>
<evidence type="ECO:0000259" key="4">
    <source>
        <dbReference type="PROSITE" id="PS50010"/>
    </source>
</evidence>
<name>A0A9P0DQA2_PHYSR</name>
<feature type="compositionally biased region" description="Pro residues" evidence="3">
    <location>
        <begin position="183"/>
        <end position="192"/>
    </location>
</feature>
<proteinExistence type="predicted"/>